<organism evidence="3 4">
    <name type="scientific">Funneliformis geosporum</name>
    <dbReference type="NCBI Taxonomy" id="1117311"/>
    <lineage>
        <taxon>Eukaryota</taxon>
        <taxon>Fungi</taxon>
        <taxon>Fungi incertae sedis</taxon>
        <taxon>Mucoromycota</taxon>
        <taxon>Glomeromycotina</taxon>
        <taxon>Glomeromycetes</taxon>
        <taxon>Glomerales</taxon>
        <taxon>Glomeraceae</taxon>
        <taxon>Funneliformis</taxon>
    </lineage>
</organism>
<dbReference type="PANTHER" id="PTHR46648:SF1">
    <property type="entry name" value="ADENOSINE 5'-MONOPHOSPHORAMIDASE HNT1"/>
    <property type="match status" value="1"/>
</dbReference>
<gene>
    <name evidence="3" type="ORF">FWILDA_LOCUS2112</name>
</gene>
<dbReference type="PROSITE" id="PS51084">
    <property type="entry name" value="HIT_2"/>
    <property type="match status" value="1"/>
</dbReference>
<dbReference type="Proteomes" id="UP001153678">
    <property type="component" value="Unassembled WGS sequence"/>
</dbReference>
<dbReference type="InterPro" id="IPR011146">
    <property type="entry name" value="HIT-like"/>
</dbReference>
<evidence type="ECO:0000256" key="1">
    <source>
        <dbReference type="PROSITE-ProRule" id="PRU00464"/>
    </source>
</evidence>
<name>A0A9W4SEF4_9GLOM</name>
<dbReference type="Pfam" id="PF01230">
    <property type="entry name" value="HIT"/>
    <property type="match status" value="1"/>
</dbReference>
<dbReference type="EMBL" id="CAMKVN010000230">
    <property type="protein sequence ID" value="CAI2165517.1"/>
    <property type="molecule type" value="Genomic_DNA"/>
</dbReference>
<dbReference type="GO" id="GO:0009117">
    <property type="term" value="P:nucleotide metabolic process"/>
    <property type="evidence" value="ECO:0007669"/>
    <property type="project" value="TreeGrafter"/>
</dbReference>
<sequence>MNGTKIDCLFCEIVSRKKTAYVVAENEGAVAILDIMPVSDGHVLLITKKHFANISEIEQESWGYLLPLMKDIIGKITIREQGGNEIAEISIDSGTSDNSNQRIRTDTLNGIYLEKNGENWEPEREIDLWSIVDWGTNETRLKNELRGFIDLLKRQERIERDRENFTIQQITNFQPDFERYQQPEKRELYELESFFGSLLPGNRQIVKRFVDHNLEKIEELKLWLATAIPNLSLEMVNQASLNEFDIRRDKDQINPQGLYKGFSIFRTDAEEPANNQGNTVYVSTKSRRSGLNGSYKVDPVEKSHTKTFFDLREAKSLEDFLEILTINPTAYQEIPGATKSEHLLQYQKAIDKTTGKLTF</sequence>
<feature type="domain" description="HIT" evidence="2">
    <location>
        <begin position="9"/>
        <end position="75"/>
    </location>
</feature>
<proteinExistence type="predicted"/>
<evidence type="ECO:0000313" key="3">
    <source>
        <dbReference type="EMBL" id="CAI2165517.1"/>
    </source>
</evidence>
<comment type="caution">
    <text evidence="1">Lacks conserved residue(s) required for the propagation of feature annotation.</text>
</comment>
<dbReference type="InterPro" id="IPR036265">
    <property type="entry name" value="HIT-like_sf"/>
</dbReference>
<reference evidence="3" key="1">
    <citation type="submission" date="2022-08" db="EMBL/GenBank/DDBJ databases">
        <authorList>
            <person name="Kallberg Y."/>
            <person name="Tangrot J."/>
            <person name="Rosling A."/>
        </authorList>
    </citation>
    <scope>NUCLEOTIDE SEQUENCE</scope>
    <source>
        <strain evidence="3">Wild A</strain>
    </source>
</reference>
<dbReference type="Gene3D" id="3.30.428.10">
    <property type="entry name" value="HIT-like"/>
    <property type="match status" value="1"/>
</dbReference>
<dbReference type="OrthoDB" id="672793at2759"/>
<evidence type="ECO:0000313" key="4">
    <source>
        <dbReference type="Proteomes" id="UP001153678"/>
    </source>
</evidence>
<dbReference type="PANTHER" id="PTHR46648">
    <property type="entry name" value="HIT FAMILY PROTEIN 1"/>
    <property type="match status" value="1"/>
</dbReference>
<dbReference type="SUPFAM" id="SSF54197">
    <property type="entry name" value="HIT-like"/>
    <property type="match status" value="1"/>
</dbReference>
<dbReference type="InterPro" id="IPR001310">
    <property type="entry name" value="Histidine_triad_HIT"/>
</dbReference>
<protein>
    <submittedName>
        <fullName evidence="3">2663_t:CDS:1</fullName>
    </submittedName>
</protein>
<dbReference type="AlphaFoldDB" id="A0A9W4SEF4"/>
<comment type="caution">
    <text evidence="3">The sequence shown here is derived from an EMBL/GenBank/DDBJ whole genome shotgun (WGS) entry which is preliminary data.</text>
</comment>
<accession>A0A9W4SEF4</accession>
<dbReference type="GO" id="GO:0003824">
    <property type="term" value="F:catalytic activity"/>
    <property type="evidence" value="ECO:0007669"/>
    <property type="project" value="InterPro"/>
</dbReference>
<keyword evidence="4" id="KW-1185">Reference proteome</keyword>
<evidence type="ECO:0000259" key="2">
    <source>
        <dbReference type="PROSITE" id="PS51084"/>
    </source>
</evidence>